<dbReference type="InParanoid" id="T1EZB0"/>
<dbReference type="KEGG" id="hro:HELRODRAFT_167362"/>
<dbReference type="EMBL" id="AMQM01002765">
    <property type="status" value="NOT_ANNOTATED_CDS"/>
    <property type="molecule type" value="Genomic_DNA"/>
</dbReference>
<gene>
    <name evidence="4" type="primary">20201910</name>
    <name evidence="3" type="ORF">HELRODRAFT_167362</name>
</gene>
<dbReference type="EMBL" id="KB095858">
    <property type="protein sequence ID" value="ESO10858.1"/>
    <property type="molecule type" value="Genomic_DNA"/>
</dbReference>
<dbReference type="HOGENOM" id="CLU_477588_0_0_1"/>
<feature type="transmembrane region" description="Helical" evidence="2">
    <location>
        <begin position="6"/>
        <end position="28"/>
    </location>
</feature>
<keyword evidence="1" id="KW-0597">Phosphoprotein</keyword>
<dbReference type="PANTHER" id="PTHR16095">
    <property type="entry name" value="TRANSMEMBRANE PROTEIN 143 FAMILY MEMBER"/>
    <property type="match status" value="1"/>
</dbReference>
<accession>T1EZB0</accession>
<dbReference type="OrthoDB" id="2020015at2759"/>
<reference evidence="5" key="1">
    <citation type="submission" date="2012-12" db="EMBL/GenBank/DDBJ databases">
        <authorList>
            <person name="Hellsten U."/>
            <person name="Grimwood J."/>
            <person name="Chapman J.A."/>
            <person name="Shapiro H."/>
            <person name="Aerts A."/>
            <person name="Otillar R.P."/>
            <person name="Terry A.Y."/>
            <person name="Boore J.L."/>
            <person name="Simakov O."/>
            <person name="Marletaz F."/>
            <person name="Cho S.-J."/>
            <person name="Edsinger-Gonzales E."/>
            <person name="Havlak P."/>
            <person name="Kuo D.-H."/>
            <person name="Larsson T."/>
            <person name="Lv J."/>
            <person name="Arendt D."/>
            <person name="Savage R."/>
            <person name="Osoegawa K."/>
            <person name="de Jong P."/>
            <person name="Lindberg D.R."/>
            <person name="Seaver E.C."/>
            <person name="Weisblat D.A."/>
            <person name="Putnam N.H."/>
            <person name="Grigoriev I.V."/>
            <person name="Rokhsar D.S."/>
        </authorList>
    </citation>
    <scope>NUCLEOTIDE SEQUENCE</scope>
</reference>
<dbReference type="RefSeq" id="XP_009011127.1">
    <property type="nucleotide sequence ID" value="XM_009012879.1"/>
</dbReference>
<dbReference type="eggNOG" id="ENOG502R7U4">
    <property type="taxonomic scope" value="Eukaryota"/>
</dbReference>
<keyword evidence="2" id="KW-1133">Transmembrane helix</keyword>
<evidence type="ECO:0000313" key="3">
    <source>
        <dbReference type="EMBL" id="ESO10858.1"/>
    </source>
</evidence>
<protein>
    <submittedName>
        <fullName evidence="3 4">Uncharacterized protein</fullName>
    </submittedName>
</protein>
<dbReference type="AlphaFoldDB" id="T1EZB0"/>
<dbReference type="GeneID" id="20201910"/>
<reference evidence="3 5" key="2">
    <citation type="journal article" date="2013" name="Nature">
        <title>Insights into bilaterian evolution from three spiralian genomes.</title>
        <authorList>
            <person name="Simakov O."/>
            <person name="Marletaz F."/>
            <person name="Cho S.J."/>
            <person name="Edsinger-Gonzales E."/>
            <person name="Havlak P."/>
            <person name="Hellsten U."/>
            <person name="Kuo D.H."/>
            <person name="Larsson T."/>
            <person name="Lv J."/>
            <person name="Arendt D."/>
            <person name="Savage R."/>
            <person name="Osoegawa K."/>
            <person name="de Jong P."/>
            <person name="Grimwood J."/>
            <person name="Chapman J.A."/>
            <person name="Shapiro H."/>
            <person name="Aerts A."/>
            <person name="Otillar R.P."/>
            <person name="Terry A.Y."/>
            <person name="Boore J.L."/>
            <person name="Grigoriev I.V."/>
            <person name="Lindberg D.R."/>
            <person name="Seaver E.C."/>
            <person name="Weisblat D.A."/>
            <person name="Putnam N.H."/>
            <person name="Rokhsar D.S."/>
        </authorList>
    </citation>
    <scope>NUCLEOTIDE SEQUENCE</scope>
</reference>
<dbReference type="CTD" id="20201910"/>
<dbReference type="EnsemblMetazoa" id="HelroT167362">
    <property type="protein sequence ID" value="HelroP167362"/>
    <property type="gene ID" value="HelroG167362"/>
</dbReference>
<feature type="transmembrane region" description="Helical" evidence="2">
    <location>
        <begin position="358"/>
        <end position="380"/>
    </location>
</feature>
<organism evidence="4 5">
    <name type="scientific">Helobdella robusta</name>
    <name type="common">Californian leech</name>
    <dbReference type="NCBI Taxonomy" id="6412"/>
    <lineage>
        <taxon>Eukaryota</taxon>
        <taxon>Metazoa</taxon>
        <taxon>Spiralia</taxon>
        <taxon>Lophotrochozoa</taxon>
        <taxon>Annelida</taxon>
        <taxon>Clitellata</taxon>
        <taxon>Hirudinea</taxon>
        <taxon>Rhynchobdellida</taxon>
        <taxon>Glossiphoniidae</taxon>
        <taxon>Helobdella</taxon>
    </lineage>
</organism>
<sequence>MECVCVCVWVCVWVCGCGWVWAGALNCYKFKSKQQLLDMASAFTKLGALSRPVCRLRLYSEEGFKKCFHNGAAYYYSSCPALTLTISCEKHSANNYVVSFPTNCRRFLSATGSKFSSITRFVPLSSKTLFKKLVQDIEKSDVTELGLFEKFAFGVNHIISNTNYSHLPEMKLLYDPLNPDNTTLASRAFTSKELLDREFWFLQKFSYHLDKAGFTEIDKGDLLEMLAEKPVGKGVIADVKTDKFEILRFWVLGDIVYAPSSSSSSSPSYLNLFLGEQTSRKLYKRVIVASRLKNEKKLSLKLYKDIPANTLHLLLPPSGGLRMHPTYRNLILYSASLSAFFLFSRYAVMWMFGENMHLGYLPISFSAFFGIAGVTFWTLYKQRQKRYLTDVLDVVYDHFVIGNQNILPVVMDKCHEELLKGVLLSYHFLSTSAQDVNTFKDSSDKLESLTNKGSGVTKEKIDQSISKWLESATGRTDIKFNSSESIKWLSDIGILSIDQQTGTISVLPLSAAIKLLPVNDLTSSSFPSVRVDEFDLFHGDLAEATNLERKDLVDSIISNVWGTINRLQRRY</sequence>
<keyword evidence="5" id="KW-1185">Reference proteome</keyword>
<dbReference type="PANTHER" id="PTHR16095:SF11">
    <property type="entry name" value="TRANSMEMBRANE PROTEIN 143"/>
    <property type="match status" value="1"/>
</dbReference>
<evidence type="ECO:0000313" key="5">
    <source>
        <dbReference type="Proteomes" id="UP000015101"/>
    </source>
</evidence>
<proteinExistence type="predicted"/>
<evidence type="ECO:0000313" key="4">
    <source>
        <dbReference type="EnsemblMetazoa" id="HelroP167362"/>
    </source>
</evidence>
<dbReference type="Proteomes" id="UP000015101">
    <property type="component" value="Unassembled WGS sequence"/>
</dbReference>
<keyword evidence="2" id="KW-0812">Transmembrane</keyword>
<reference evidence="4" key="3">
    <citation type="submission" date="2015-06" db="UniProtKB">
        <authorList>
            <consortium name="EnsemblMetazoa"/>
        </authorList>
    </citation>
    <scope>IDENTIFICATION</scope>
</reference>
<feature type="transmembrane region" description="Helical" evidence="2">
    <location>
        <begin position="330"/>
        <end position="352"/>
    </location>
</feature>
<evidence type="ECO:0000256" key="1">
    <source>
        <dbReference type="ARBA" id="ARBA00022553"/>
    </source>
</evidence>
<keyword evidence="2" id="KW-0472">Membrane</keyword>
<name>T1EZB0_HELRO</name>
<evidence type="ECO:0000256" key="2">
    <source>
        <dbReference type="SAM" id="Phobius"/>
    </source>
</evidence>